<organism evidence="1 2">
    <name type="scientific">Streptomyces phaeoluteigriseus</name>
    <dbReference type="NCBI Taxonomy" id="114686"/>
    <lineage>
        <taxon>Bacteria</taxon>
        <taxon>Bacillati</taxon>
        <taxon>Actinomycetota</taxon>
        <taxon>Actinomycetes</taxon>
        <taxon>Kitasatosporales</taxon>
        <taxon>Streptomycetaceae</taxon>
        <taxon>Streptomyces</taxon>
        <taxon>Streptomyces aurantiacus group</taxon>
    </lineage>
</organism>
<evidence type="ECO:0000313" key="1">
    <source>
        <dbReference type="EMBL" id="USQ85565.1"/>
    </source>
</evidence>
<proteinExistence type="predicted"/>
<sequence length="60" mass="6624">MATLREAVGALQAPFEALTRSSFARSAVGTACKEEHWDIMNDFLTEANAIRSKALRAHNF</sequence>
<evidence type="ECO:0000313" key="2">
    <source>
        <dbReference type="Proteomes" id="UP001056374"/>
    </source>
</evidence>
<protein>
    <submittedName>
        <fullName evidence="1">Uncharacterized protein</fullName>
    </submittedName>
</protein>
<gene>
    <name evidence="1" type="ORF">NFX46_18370</name>
</gene>
<accession>A0ABY4ZAL7</accession>
<dbReference type="EMBL" id="CP099468">
    <property type="protein sequence ID" value="USQ85565.1"/>
    <property type="molecule type" value="Genomic_DNA"/>
</dbReference>
<name>A0ABY4ZAL7_9ACTN</name>
<dbReference type="RefSeq" id="WP_252550702.1">
    <property type="nucleotide sequence ID" value="NZ_CP099468.1"/>
</dbReference>
<dbReference type="Proteomes" id="UP001056374">
    <property type="component" value="Chromosome"/>
</dbReference>
<keyword evidence="2" id="KW-1185">Reference proteome</keyword>
<reference evidence="1" key="1">
    <citation type="submission" date="2022-06" db="EMBL/GenBank/DDBJ databases">
        <title>Complete genome sequence of soil microorganisms Streptomyces sp. Qhu-M197 isolated from Alpine meadows habitats on the Tibetan Plateau.</title>
        <authorList>
            <person name="Zhang B."/>
            <person name="Xiang X."/>
            <person name="Fan J."/>
        </authorList>
    </citation>
    <scope>NUCLEOTIDE SEQUENCE</scope>
    <source>
        <strain evidence="1">Qhu-M197</strain>
    </source>
</reference>